<sequence>MPPVHLAFVCWVSTCRSRRPPAGRLAFTALIHLASRAPPRPSLFKFCAPATGLGALVPAINMPAPPPPFRLRFAAIPGLTRYLHVPPLLPRWRRPEFPRATCQVSPHPQKIDSSFGAPAREPPHVFGTFLRADTQIASIRHLKTVTGDLGRAR</sequence>
<keyword evidence="2" id="KW-1185">Reference proteome</keyword>
<dbReference type="EMBL" id="JARJCN010000042">
    <property type="protein sequence ID" value="KAJ7083195.1"/>
    <property type="molecule type" value="Genomic_DNA"/>
</dbReference>
<dbReference type="AlphaFoldDB" id="A0AAD6TZ02"/>
<organism evidence="1 2">
    <name type="scientific">Mycena belliarum</name>
    <dbReference type="NCBI Taxonomy" id="1033014"/>
    <lineage>
        <taxon>Eukaryota</taxon>
        <taxon>Fungi</taxon>
        <taxon>Dikarya</taxon>
        <taxon>Basidiomycota</taxon>
        <taxon>Agaricomycotina</taxon>
        <taxon>Agaricomycetes</taxon>
        <taxon>Agaricomycetidae</taxon>
        <taxon>Agaricales</taxon>
        <taxon>Marasmiineae</taxon>
        <taxon>Mycenaceae</taxon>
        <taxon>Mycena</taxon>
    </lineage>
</organism>
<evidence type="ECO:0000313" key="2">
    <source>
        <dbReference type="Proteomes" id="UP001222325"/>
    </source>
</evidence>
<proteinExistence type="predicted"/>
<dbReference type="Proteomes" id="UP001222325">
    <property type="component" value="Unassembled WGS sequence"/>
</dbReference>
<name>A0AAD6TZ02_9AGAR</name>
<evidence type="ECO:0000313" key="1">
    <source>
        <dbReference type="EMBL" id="KAJ7083195.1"/>
    </source>
</evidence>
<protein>
    <submittedName>
        <fullName evidence="1">Uncharacterized protein</fullName>
    </submittedName>
</protein>
<comment type="caution">
    <text evidence="1">The sequence shown here is derived from an EMBL/GenBank/DDBJ whole genome shotgun (WGS) entry which is preliminary data.</text>
</comment>
<gene>
    <name evidence="1" type="ORF">B0H15DRAFT_431287</name>
</gene>
<reference evidence="1" key="1">
    <citation type="submission" date="2023-03" db="EMBL/GenBank/DDBJ databases">
        <title>Massive genome expansion in bonnet fungi (Mycena s.s.) driven by repeated elements and novel gene families across ecological guilds.</title>
        <authorList>
            <consortium name="Lawrence Berkeley National Laboratory"/>
            <person name="Harder C.B."/>
            <person name="Miyauchi S."/>
            <person name="Viragh M."/>
            <person name="Kuo A."/>
            <person name="Thoen E."/>
            <person name="Andreopoulos B."/>
            <person name="Lu D."/>
            <person name="Skrede I."/>
            <person name="Drula E."/>
            <person name="Henrissat B."/>
            <person name="Morin E."/>
            <person name="Kohler A."/>
            <person name="Barry K."/>
            <person name="LaButti K."/>
            <person name="Morin E."/>
            <person name="Salamov A."/>
            <person name="Lipzen A."/>
            <person name="Mereny Z."/>
            <person name="Hegedus B."/>
            <person name="Baldrian P."/>
            <person name="Stursova M."/>
            <person name="Weitz H."/>
            <person name="Taylor A."/>
            <person name="Grigoriev I.V."/>
            <person name="Nagy L.G."/>
            <person name="Martin F."/>
            <person name="Kauserud H."/>
        </authorList>
    </citation>
    <scope>NUCLEOTIDE SEQUENCE</scope>
    <source>
        <strain evidence="1">CBHHK173m</strain>
    </source>
</reference>
<accession>A0AAD6TZ02</accession>